<dbReference type="GO" id="GO:0000492">
    <property type="term" value="P:box C/D snoRNP assembly"/>
    <property type="evidence" value="ECO:0007669"/>
    <property type="project" value="InterPro"/>
</dbReference>
<accession>A0AAV9QFL1</accession>
<proteinExistence type="predicted"/>
<dbReference type="PANTHER" id="PTHR38489:SF1">
    <property type="entry name" value="HISTONE CHAPERONE DOMAIN-CONTAINING PROTEIN"/>
    <property type="match status" value="1"/>
</dbReference>
<feature type="compositionally biased region" description="Acidic residues" evidence="1">
    <location>
        <begin position="33"/>
        <end position="45"/>
    </location>
</feature>
<name>A0AAV9QFL1_9PEZI</name>
<feature type="compositionally biased region" description="Polar residues" evidence="1">
    <location>
        <begin position="7"/>
        <end position="20"/>
    </location>
</feature>
<feature type="compositionally biased region" description="Basic and acidic residues" evidence="1">
    <location>
        <begin position="21"/>
        <end position="32"/>
    </location>
</feature>
<feature type="compositionally biased region" description="Basic and acidic residues" evidence="1">
    <location>
        <begin position="190"/>
        <end position="201"/>
    </location>
</feature>
<evidence type="ECO:0000313" key="2">
    <source>
        <dbReference type="EMBL" id="KAK5540220.1"/>
    </source>
</evidence>
<feature type="region of interest" description="Disordered" evidence="1">
    <location>
        <begin position="188"/>
        <end position="250"/>
    </location>
</feature>
<organism evidence="2 3">
    <name type="scientific">Vermiconidia calcicola</name>
    <dbReference type="NCBI Taxonomy" id="1690605"/>
    <lineage>
        <taxon>Eukaryota</taxon>
        <taxon>Fungi</taxon>
        <taxon>Dikarya</taxon>
        <taxon>Ascomycota</taxon>
        <taxon>Pezizomycotina</taxon>
        <taxon>Dothideomycetes</taxon>
        <taxon>Dothideomycetidae</taxon>
        <taxon>Mycosphaerellales</taxon>
        <taxon>Extremaceae</taxon>
        <taxon>Vermiconidia</taxon>
    </lineage>
</organism>
<dbReference type="InterPro" id="IPR027921">
    <property type="entry name" value="NOPCHAP1"/>
</dbReference>
<evidence type="ECO:0000313" key="3">
    <source>
        <dbReference type="Proteomes" id="UP001345827"/>
    </source>
</evidence>
<dbReference type="PANTHER" id="PTHR38489">
    <property type="entry name" value="HISTONE CHAPERONE DOMAIN-CONTAINING PROTEIN"/>
    <property type="match status" value="1"/>
</dbReference>
<comment type="caution">
    <text evidence="2">The sequence shown here is derived from an EMBL/GenBank/DDBJ whole genome shotgun (WGS) entry which is preliminary data.</text>
</comment>
<dbReference type="Proteomes" id="UP001345827">
    <property type="component" value="Unassembled WGS sequence"/>
</dbReference>
<evidence type="ECO:0000256" key="1">
    <source>
        <dbReference type="SAM" id="MobiDB-lite"/>
    </source>
</evidence>
<feature type="region of interest" description="Disordered" evidence="1">
    <location>
        <begin position="1"/>
        <end position="126"/>
    </location>
</feature>
<dbReference type="Pfam" id="PF15370">
    <property type="entry name" value="NOPCHAP1"/>
    <property type="match status" value="1"/>
</dbReference>
<keyword evidence="3" id="KW-1185">Reference proteome</keyword>
<feature type="compositionally biased region" description="Acidic residues" evidence="1">
    <location>
        <begin position="206"/>
        <end position="223"/>
    </location>
</feature>
<sequence length="250" mass="26896">MGYAEMTSPNQQQPAQSGDAEQQHDSKDKTNAEEENYGDEQDENASGDASRTTATPSLMSSSPRGTGLGHHTRSALATHAEDSDTVNEDETSSSGSSEYETTPEAEVEQADESEDEGTVASTGAAAPVFAGGDLQSRLQAFLPQLERANAELTTTADALGRRVDHVDDDEEHYIEMDLGLGVLSERRKRREGEIRVDREDSSSDGTENDDEVGDGKEGDEEEMGQQTNILARLRGEKASGGTKRKIEDLG</sequence>
<gene>
    <name evidence="2" type="ORF">LTR25_003926</name>
</gene>
<reference evidence="2 3" key="1">
    <citation type="submission" date="2023-06" db="EMBL/GenBank/DDBJ databases">
        <title>Black Yeasts Isolated from many extreme environments.</title>
        <authorList>
            <person name="Coleine C."/>
            <person name="Stajich J.E."/>
            <person name="Selbmann L."/>
        </authorList>
    </citation>
    <scope>NUCLEOTIDE SEQUENCE [LARGE SCALE GENOMIC DNA]</scope>
    <source>
        <strain evidence="2 3">CCFEE 5887</strain>
    </source>
</reference>
<feature type="compositionally biased region" description="Polar residues" evidence="1">
    <location>
        <begin position="47"/>
        <end position="64"/>
    </location>
</feature>
<protein>
    <submittedName>
        <fullName evidence="2">Uncharacterized protein</fullName>
    </submittedName>
</protein>
<dbReference type="AlphaFoldDB" id="A0AAV9QFL1"/>
<feature type="compositionally biased region" description="Acidic residues" evidence="1">
    <location>
        <begin position="101"/>
        <end position="117"/>
    </location>
</feature>
<dbReference type="EMBL" id="JAXLQG010000005">
    <property type="protein sequence ID" value="KAK5540220.1"/>
    <property type="molecule type" value="Genomic_DNA"/>
</dbReference>